<keyword evidence="2" id="KW-1185">Reference proteome</keyword>
<evidence type="ECO:0000313" key="2">
    <source>
        <dbReference type="Proteomes" id="UP000634136"/>
    </source>
</evidence>
<sequence>MVTRSPPTNSANSDDPLLCLLDKLSLSDPSHQIASMSLRLPISQEDNPI</sequence>
<accession>A0A834TAL9</accession>
<comment type="caution">
    <text evidence="1">The sequence shown here is derived from an EMBL/GenBank/DDBJ whole genome shotgun (WGS) entry which is preliminary data.</text>
</comment>
<gene>
    <name evidence="1" type="ORF">G2W53_023235</name>
</gene>
<dbReference type="EMBL" id="JAAIUW010000008">
    <property type="protein sequence ID" value="KAF7817780.1"/>
    <property type="molecule type" value="Genomic_DNA"/>
</dbReference>
<dbReference type="Proteomes" id="UP000634136">
    <property type="component" value="Unassembled WGS sequence"/>
</dbReference>
<name>A0A834TAL9_9FABA</name>
<protein>
    <submittedName>
        <fullName evidence="1">Uncharacterized protein</fullName>
    </submittedName>
</protein>
<proteinExistence type="predicted"/>
<organism evidence="1 2">
    <name type="scientific">Senna tora</name>
    <dbReference type="NCBI Taxonomy" id="362788"/>
    <lineage>
        <taxon>Eukaryota</taxon>
        <taxon>Viridiplantae</taxon>
        <taxon>Streptophyta</taxon>
        <taxon>Embryophyta</taxon>
        <taxon>Tracheophyta</taxon>
        <taxon>Spermatophyta</taxon>
        <taxon>Magnoliopsida</taxon>
        <taxon>eudicotyledons</taxon>
        <taxon>Gunneridae</taxon>
        <taxon>Pentapetalae</taxon>
        <taxon>rosids</taxon>
        <taxon>fabids</taxon>
        <taxon>Fabales</taxon>
        <taxon>Fabaceae</taxon>
        <taxon>Caesalpinioideae</taxon>
        <taxon>Cassia clade</taxon>
        <taxon>Senna</taxon>
    </lineage>
</organism>
<dbReference type="AlphaFoldDB" id="A0A834TAL9"/>
<evidence type="ECO:0000313" key="1">
    <source>
        <dbReference type="EMBL" id="KAF7817780.1"/>
    </source>
</evidence>
<reference evidence="1" key="1">
    <citation type="submission" date="2020-09" db="EMBL/GenBank/DDBJ databases">
        <title>Genome-Enabled Discovery of Anthraquinone Biosynthesis in Senna tora.</title>
        <authorList>
            <person name="Kang S.-H."/>
            <person name="Pandey R.P."/>
            <person name="Lee C.-M."/>
            <person name="Sim J.-S."/>
            <person name="Jeong J.-T."/>
            <person name="Choi B.-S."/>
            <person name="Jung M."/>
            <person name="Ginzburg D."/>
            <person name="Zhao K."/>
            <person name="Won S.Y."/>
            <person name="Oh T.-J."/>
            <person name="Yu Y."/>
            <person name="Kim N.-H."/>
            <person name="Lee O.R."/>
            <person name="Lee T.-H."/>
            <person name="Bashyal P."/>
            <person name="Kim T.-S."/>
            <person name="Lee W.-H."/>
            <person name="Kawkins C."/>
            <person name="Kim C.-K."/>
            <person name="Kim J.S."/>
            <person name="Ahn B.O."/>
            <person name="Rhee S.Y."/>
            <person name="Sohng J.K."/>
        </authorList>
    </citation>
    <scope>NUCLEOTIDE SEQUENCE</scope>
    <source>
        <tissue evidence="1">Leaf</tissue>
    </source>
</reference>